<gene>
    <name evidence="2" type="ORF">CEXT_143881</name>
</gene>
<name>A0AAV4MVZ0_CAEEX</name>
<protein>
    <submittedName>
        <fullName evidence="2">Uncharacterized protein</fullName>
    </submittedName>
</protein>
<dbReference type="AlphaFoldDB" id="A0AAV4MVZ0"/>
<dbReference type="Proteomes" id="UP001054945">
    <property type="component" value="Unassembled WGS sequence"/>
</dbReference>
<evidence type="ECO:0000313" key="2">
    <source>
        <dbReference type="EMBL" id="GIX76645.1"/>
    </source>
</evidence>
<comment type="caution">
    <text evidence="2">The sequence shown here is derived from an EMBL/GenBank/DDBJ whole genome shotgun (WGS) entry which is preliminary data.</text>
</comment>
<keyword evidence="3" id="KW-1185">Reference proteome</keyword>
<proteinExistence type="predicted"/>
<feature type="region of interest" description="Disordered" evidence="1">
    <location>
        <begin position="40"/>
        <end position="63"/>
    </location>
</feature>
<dbReference type="EMBL" id="BPLR01002683">
    <property type="protein sequence ID" value="GIX76645.1"/>
    <property type="molecule type" value="Genomic_DNA"/>
</dbReference>
<feature type="compositionally biased region" description="Basic and acidic residues" evidence="1">
    <location>
        <begin position="199"/>
        <end position="212"/>
    </location>
</feature>
<reference evidence="2 3" key="1">
    <citation type="submission" date="2021-06" db="EMBL/GenBank/DDBJ databases">
        <title>Caerostris extrusa draft genome.</title>
        <authorList>
            <person name="Kono N."/>
            <person name="Arakawa K."/>
        </authorList>
    </citation>
    <scope>NUCLEOTIDE SEQUENCE [LARGE SCALE GENOMIC DNA]</scope>
</reference>
<evidence type="ECO:0000256" key="1">
    <source>
        <dbReference type="SAM" id="MobiDB-lite"/>
    </source>
</evidence>
<sequence>MVLSIEPQVRASAAGMYEARVCGSGMATGSQFFWYAQAGKGSSNKTSRPGRKEKNPPLVKGRKKMYQKNSKLSLLNTETGQRKSTETKKWKSCTWRKNRRNTLAAIGGKNPVHVKANMSTVANPGSNIEAGEVNRSMSGIEVRNDAVIKKSVEANKSRNPKNRKTSVVTTIGPHQKLEAKVDKDPRRASSSTMRRPSRTSKEQVGKFLESGKKNPGGKRKKHLELKGGLLLVSNHQPIKIRHPMKNLRKTHQVLKSRHPLLPGPGPV</sequence>
<feature type="compositionally biased region" description="Basic and acidic residues" evidence="1">
    <location>
        <begin position="175"/>
        <end position="187"/>
    </location>
</feature>
<feature type="region of interest" description="Disordered" evidence="1">
    <location>
        <begin position="151"/>
        <end position="220"/>
    </location>
</feature>
<accession>A0AAV4MVZ0</accession>
<organism evidence="2 3">
    <name type="scientific">Caerostris extrusa</name>
    <name type="common">Bark spider</name>
    <name type="synonym">Caerostris bankana</name>
    <dbReference type="NCBI Taxonomy" id="172846"/>
    <lineage>
        <taxon>Eukaryota</taxon>
        <taxon>Metazoa</taxon>
        <taxon>Ecdysozoa</taxon>
        <taxon>Arthropoda</taxon>
        <taxon>Chelicerata</taxon>
        <taxon>Arachnida</taxon>
        <taxon>Araneae</taxon>
        <taxon>Araneomorphae</taxon>
        <taxon>Entelegynae</taxon>
        <taxon>Araneoidea</taxon>
        <taxon>Araneidae</taxon>
        <taxon>Caerostris</taxon>
    </lineage>
</organism>
<evidence type="ECO:0000313" key="3">
    <source>
        <dbReference type="Proteomes" id="UP001054945"/>
    </source>
</evidence>